<keyword evidence="2" id="KW-1185">Reference proteome</keyword>
<dbReference type="Proteomes" id="UP000887116">
    <property type="component" value="Unassembled WGS sequence"/>
</dbReference>
<dbReference type="OrthoDB" id="6750869at2759"/>
<comment type="caution">
    <text evidence="1">The sequence shown here is derived from an EMBL/GenBank/DDBJ whole genome shotgun (WGS) entry which is preliminary data.</text>
</comment>
<sequence>MSHLTLNDIPVIARALQFGNATKLSNEKSALKVNINVGKRDAPAARRLLPKIICVYLQKESAKKSNEKLIFFDFETDQSTGEHIVNFVVSQYLDGTEFVCEGFDAIEQFCRYLFSPQHKGFTAIADNMKGLDGQSILRWILERSQCPRVISNGSKIICVT</sequence>
<proteinExistence type="predicted"/>
<protein>
    <submittedName>
        <fullName evidence="1">DNA_pol_B_2 domain-containing protein</fullName>
    </submittedName>
</protein>
<evidence type="ECO:0000313" key="2">
    <source>
        <dbReference type="Proteomes" id="UP000887116"/>
    </source>
</evidence>
<dbReference type="AlphaFoldDB" id="A0A8X6J021"/>
<organism evidence="1 2">
    <name type="scientific">Trichonephila clavata</name>
    <name type="common">Joro spider</name>
    <name type="synonym">Nephila clavata</name>
    <dbReference type="NCBI Taxonomy" id="2740835"/>
    <lineage>
        <taxon>Eukaryota</taxon>
        <taxon>Metazoa</taxon>
        <taxon>Ecdysozoa</taxon>
        <taxon>Arthropoda</taxon>
        <taxon>Chelicerata</taxon>
        <taxon>Arachnida</taxon>
        <taxon>Araneae</taxon>
        <taxon>Araneomorphae</taxon>
        <taxon>Entelegynae</taxon>
        <taxon>Araneoidea</taxon>
        <taxon>Nephilidae</taxon>
        <taxon>Trichonephila</taxon>
    </lineage>
</organism>
<gene>
    <name evidence="1" type="primary">AVEN_3273_1</name>
    <name evidence="1" type="ORF">TNCT_82671</name>
</gene>
<reference evidence="1" key="1">
    <citation type="submission" date="2020-07" db="EMBL/GenBank/DDBJ databases">
        <title>Multicomponent nature underlies the extraordinary mechanical properties of spider dragline silk.</title>
        <authorList>
            <person name="Kono N."/>
            <person name="Nakamura H."/>
            <person name="Mori M."/>
            <person name="Yoshida Y."/>
            <person name="Ohtoshi R."/>
            <person name="Malay A.D."/>
            <person name="Moran D.A.P."/>
            <person name="Tomita M."/>
            <person name="Numata K."/>
            <person name="Arakawa K."/>
        </authorList>
    </citation>
    <scope>NUCLEOTIDE SEQUENCE</scope>
</reference>
<accession>A0A8X6J021</accession>
<evidence type="ECO:0000313" key="1">
    <source>
        <dbReference type="EMBL" id="GFR31639.1"/>
    </source>
</evidence>
<name>A0A8X6J021_TRICU</name>
<dbReference type="EMBL" id="BMAO01029439">
    <property type="protein sequence ID" value="GFR31639.1"/>
    <property type="molecule type" value="Genomic_DNA"/>
</dbReference>